<dbReference type="InterPro" id="IPR054471">
    <property type="entry name" value="GPIID_WHD"/>
</dbReference>
<dbReference type="OrthoDB" id="195446at2759"/>
<dbReference type="EMBL" id="JAGMWT010000009">
    <property type="protein sequence ID" value="KAH7122354.1"/>
    <property type="molecule type" value="Genomic_DNA"/>
</dbReference>
<dbReference type="InterPro" id="IPR027417">
    <property type="entry name" value="P-loop_NTPase"/>
</dbReference>
<protein>
    <recommendedName>
        <fullName evidence="6">NACHT domain-containing protein</fullName>
    </recommendedName>
</protein>
<dbReference type="Pfam" id="PF22939">
    <property type="entry name" value="WHD_GPIID"/>
    <property type="match status" value="1"/>
</dbReference>
<organism evidence="4 5">
    <name type="scientific">Dendryphion nanum</name>
    <dbReference type="NCBI Taxonomy" id="256645"/>
    <lineage>
        <taxon>Eukaryota</taxon>
        <taxon>Fungi</taxon>
        <taxon>Dikarya</taxon>
        <taxon>Ascomycota</taxon>
        <taxon>Pezizomycotina</taxon>
        <taxon>Dothideomycetes</taxon>
        <taxon>Pleosporomycetidae</taxon>
        <taxon>Pleosporales</taxon>
        <taxon>Torulaceae</taxon>
        <taxon>Dendryphion</taxon>
    </lineage>
</organism>
<evidence type="ECO:0008006" key="6">
    <source>
        <dbReference type="Google" id="ProtNLM"/>
    </source>
</evidence>
<evidence type="ECO:0000313" key="4">
    <source>
        <dbReference type="EMBL" id="KAH7122354.1"/>
    </source>
</evidence>
<dbReference type="SUPFAM" id="SSF52540">
    <property type="entry name" value="P-loop containing nucleoside triphosphate hydrolases"/>
    <property type="match status" value="1"/>
</dbReference>
<dbReference type="PANTHER" id="PTHR10039:SF15">
    <property type="entry name" value="NACHT DOMAIN-CONTAINING PROTEIN"/>
    <property type="match status" value="1"/>
</dbReference>
<dbReference type="Pfam" id="PF24883">
    <property type="entry name" value="NPHP3_N"/>
    <property type="match status" value="1"/>
</dbReference>
<reference evidence="4" key="1">
    <citation type="journal article" date="2021" name="Nat. Commun.">
        <title>Genetic determinants of endophytism in the Arabidopsis root mycobiome.</title>
        <authorList>
            <person name="Mesny F."/>
            <person name="Miyauchi S."/>
            <person name="Thiergart T."/>
            <person name="Pickel B."/>
            <person name="Atanasova L."/>
            <person name="Karlsson M."/>
            <person name="Huettel B."/>
            <person name="Barry K.W."/>
            <person name="Haridas S."/>
            <person name="Chen C."/>
            <person name="Bauer D."/>
            <person name="Andreopoulos W."/>
            <person name="Pangilinan J."/>
            <person name="LaButti K."/>
            <person name="Riley R."/>
            <person name="Lipzen A."/>
            <person name="Clum A."/>
            <person name="Drula E."/>
            <person name="Henrissat B."/>
            <person name="Kohler A."/>
            <person name="Grigoriev I.V."/>
            <person name="Martin F.M."/>
            <person name="Hacquard S."/>
        </authorList>
    </citation>
    <scope>NUCLEOTIDE SEQUENCE</scope>
    <source>
        <strain evidence="4">MPI-CAGE-CH-0243</strain>
    </source>
</reference>
<proteinExistence type="predicted"/>
<evidence type="ECO:0000256" key="1">
    <source>
        <dbReference type="ARBA" id="ARBA00022737"/>
    </source>
</evidence>
<dbReference type="Gene3D" id="3.40.50.300">
    <property type="entry name" value="P-loop containing nucleotide triphosphate hydrolases"/>
    <property type="match status" value="1"/>
</dbReference>
<name>A0A9P9DNX2_9PLEO</name>
<evidence type="ECO:0000259" key="3">
    <source>
        <dbReference type="Pfam" id="PF24883"/>
    </source>
</evidence>
<feature type="domain" description="GPI inositol-deacylase winged helix" evidence="2">
    <location>
        <begin position="365"/>
        <end position="443"/>
    </location>
</feature>
<keyword evidence="5" id="KW-1185">Reference proteome</keyword>
<dbReference type="InterPro" id="IPR056884">
    <property type="entry name" value="NPHP3-like_N"/>
</dbReference>
<accession>A0A9P9DNX2</accession>
<evidence type="ECO:0000313" key="5">
    <source>
        <dbReference type="Proteomes" id="UP000700596"/>
    </source>
</evidence>
<sequence length="447" mass="51374">MKSTFTLALLNDQTKLSKAILHAVQDTQQTTTRIEAWQGEQEKREKRQEVEKRQKDILAWISSVDYDAQQKRQIDIRLTGTGQWMLASEEFKAWLAADTKGGTLFCEGIPGAGKSIISATVIEYLTQTFANDVTVGVAYVYNTYDHPLEQKPSVLFLNFCKQLGDNRKLAELPAAWEAEFTKQRGVSKPSNPVELLRAAVKVYKKVIFVIDALDECRYCDDNNGEARETMLAELAALRSLTQVYVFTTSRPNSEIVDQFTRHFGEVNPMSIMAQDEDIDRYVNHRMLKFRTRLHEQQDEGIRVSIRTKVRTYAQGMFLLVKLHMDDLTSKLNRRSLKTALEQIQHGSTNLKNQYDSAMERIKNQDADARDLALKVLAWVTRAKKLLKVHELLHALAVREDNTELDFDNIYHEDQLTSFCAGLVTVDPDGSVVRWIHYTTKDYFEDHW</sequence>
<feature type="non-terminal residue" evidence="4">
    <location>
        <position position="447"/>
    </location>
</feature>
<evidence type="ECO:0000259" key="2">
    <source>
        <dbReference type="Pfam" id="PF22939"/>
    </source>
</evidence>
<keyword evidence="1" id="KW-0677">Repeat</keyword>
<feature type="domain" description="Nephrocystin 3-like N-terminal" evidence="3">
    <location>
        <begin position="80"/>
        <end position="250"/>
    </location>
</feature>
<dbReference type="Proteomes" id="UP000700596">
    <property type="component" value="Unassembled WGS sequence"/>
</dbReference>
<dbReference type="AlphaFoldDB" id="A0A9P9DNX2"/>
<dbReference type="PANTHER" id="PTHR10039">
    <property type="entry name" value="AMELOGENIN"/>
    <property type="match status" value="1"/>
</dbReference>
<gene>
    <name evidence="4" type="ORF">B0J11DRAFT_437408</name>
</gene>
<comment type="caution">
    <text evidence="4">The sequence shown here is derived from an EMBL/GenBank/DDBJ whole genome shotgun (WGS) entry which is preliminary data.</text>
</comment>